<reference evidence="1" key="1">
    <citation type="submission" date="2010-03" db="EMBL/GenBank/DDBJ databases">
        <title>The genome sequence of Ruminococcus sp. 18P13.</title>
        <authorList>
            <consortium name="metaHIT consortium -- http://www.metahit.eu/"/>
            <person name="Pajon A."/>
            <person name="Turner K."/>
            <person name="Parkhill J."/>
            <person name="Bernalier A."/>
        </authorList>
    </citation>
    <scope>NUCLEOTIDE SEQUENCE [LARGE SCALE GENOMIC DNA]</scope>
    <source>
        <strain evidence="1">Type strain: 18P13</strain>
    </source>
</reference>
<proteinExistence type="predicted"/>
<name>D4LFK5_RUMC1</name>
<protein>
    <submittedName>
        <fullName evidence="1">Uncharacterized protein</fullName>
    </submittedName>
</protein>
<gene>
    <name evidence="1" type="ordered locus">RUM_24120</name>
</gene>
<keyword evidence="2" id="KW-1185">Reference proteome</keyword>
<evidence type="ECO:0000313" key="2">
    <source>
        <dbReference type="Proteomes" id="UP000007054"/>
    </source>
</evidence>
<organism evidence="1 2">
    <name type="scientific">Ruminococcus champanellensis (strain DSM 18848 / JCM 17042 / KCTC 15320 / 18P13)</name>
    <dbReference type="NCBI Taxonomy" id="213810"/>
    <lineage>
        <taxon>Bacteria</taxon>
        <taxon>Bacillati</taxon>
        <taxon>Bacillota</taxon>
        <taxon>Clostridia</taxon>
        <taxon>Eubacteriales</taxon>
        <taxon>Oscillospiraceae</taxon>
        <taxon>Ruminococcus</taxon>
    </lineage>
</organism>
<reference evidence="1" key="2">
    <citation type="submission" date="2010-03" db="EMBL/GenBank/DDBJ databases">
        <authorList>
            <person name="Pajon A."/>
        </authorList>
    </citation>
    <scope>NUCLEOTIDE SEQUENCE</scope>
    <source>
        <strain evidence="1">Type strain: 18P13</strain>
    </source>
</reference>
<sequence length="65" mass="7400">MNRMQNLARWDDPLGERLNGMTRQAWGLFTAEQAAFEELLKPLEQTCPEVQPLTFDPASLAPPEE</sequence>
<accession>D4LFK5</accession>
<dbReference type="HOGENOM" id="CLU_2847187_0_0_9"/>
<dbReference type="RefSeq" id="WP_015559306.1">
    <property type="nucleotide sequence ID" value="NC_021039.1"/>
</dbReference>
<dbReference type="Proteomes" id="UP000007054">
    <property type="component" value="Chromosome"/>
</dbReference>
<dbReference type="GeneID" id="83157048"/>
<dbReference type="KEGG" id="rch:RUM_24120"/>
<dbReference type="BioCyc" id="RCHA213810:RUM_RS11740-MONOMER"/>
<dbReference type="PATRIC" id="fig|213810.4.peg.2311"/>
<dbReference type="EMBL" id="FP929052">
    <property type="protein sequence ID" value="CBL18400.1"/>
    <property type="molecule type" value="Genomic_DNA"/>
</dbReference>
<evidence type="ECO:0000313" key="1">
    <source>
        <dbReference type="EMBL" id="CBL18400.1"/>
    </source>
</evidence>
<dbReference type="AlphaFoldDB" id="D4LFK5"/>
<dbReference type="STRING" id="213810.RUM_24120"/>